<dbReference type="SUPFAM" id="SSF46785">
    <property type="entry name" value="Winged helix' DNA-binding domain"/>
    <property type="match status" value="1"/>
</dbReference>
<gene>
    <name evidence="6" type="ORF">GCM10009720_05830</name>
</gene>
<sequence>MELRQLEYFMAVAEELHFGRAAARLHISQPPLTVHIKRLEEELGVSLFDRTSRRVSLTPEGSRFVDLVRPILQDLDEAVEDIREIKAGRRGRVRVGFVSSASYELVPAGVRDVRSQHPGIQLDLQPLATGEQIEALLENRLDVGIMRDAPLQAGLEFTTLLTEDMVAVLPMNHPLASKAEVSPEDLIQLPLVLFPYQSMPGYVTNIMEIFHHLGHPPRIVQRAVNQENVMGLVAAGVGASILPASFSSFSFPGVVTKHITSGPTTRLELVTDQLEVTANTAAVVAVITDAAQRISRKTSS</sequence>
<proteinExistence type="inferred from homology"/>
<accession>A0ABN2U3X4</accession>
<dbReference type="InterPro" id="IPR000847">
    <property type="entry name" value="LysR_HTH_N"/>
</dbReference>
<protein>
    <submittedName>
        <fullName evidence="6">LysR family transcriptional regulator</fullName>
    </submittedName>
</protein>
<dbReference type="EMBL" id="BAAAMN010000009">
    <property type="protein sequence ID" value="GAA2028843.1"/>
    <property type="molecule type" value="Genomic_DNA"/>
</dbReference>
<dbReference type="RefSeq" id="WP_343956092.1">
    <property type="nucleotide sequence ID" value="NZ_BAAAMN010000009.1"/>
</dbReference>
<dbReference type="Gene3D" id="3.40.190.10">
    <property type="entry name" value="Periplasmic binding protein-like II"/>
    <property type="match status" value="2"/>
</dbReference>
<evidence type="ECO:0000256" key="3">
    <source>
        <dbReference type="ARBA" id="ARBA00023125"/>
    </source>
</evidence>
<dbReference type="PANTHER" id="PTHR30346:SF28">
    <property type="entry name" value="HTH-TYPE TRANSCRIPTIONAL REGULATOR CYNR"/>
    <property type="match status" value="1"/>
</dbReference>
<comment type="caution">
    <text evidence="6">The sequence shown here is derived from an EMBL/GenBank/DDBJ whole genome shotgun (WGS) entry which is preliminary data.</text>
</comment>
<keyword evidence="4" id="KW-0804">Transcription</keyword>
<evidence type="ECO:0000313" key="7">
    <source>
        <dbReference type="Proteomes" id="UP001501461"/>
    </source>
</evidence>
<dbReference type="PRINTS" id="PR00039">
    <property type="entry name" value="HTHLYSR"/>
</dbReference>
<evidence type="ECO:0000256" key="2">
    <source>
        <dbReference type="ARBA" id="ARBA00023015"/>
    </source>
</evidence>
<evidence type="ECO:0000259" key="5">
    <source>
        <dbReference type="PROSITE" id="PS50931"/>
    </source>
</evidence>
<dbReference type="PROSITE" id="PS50931">
    <property type="entry name" value="HTH_LYSR"/>
    <property type="match status" value="1"/>
</dbReference>
<dbReference type="Proteomes" id="UP001501461">
    <property type="component" value="Unassembled WGS sequence"/>
</dbReference>
<comment type="similarity">
    <text evidence="1">Belongs to the LysR transcriptional regulatory family.</text>
</comment>
<dbReference type="InterPro" id="IPR005119">
    <property type="entry name" value="LysR_subst-bd"/>
</dbReference>
<dbReference type="InterPro" id="IPR036388">
    <property type="entry name" value="WH-like_DNA-bd_sf"/>
</dbReference>
<dbReference type="Gene3D" id="1.10.10.10">
    <property type="entry name" value="Winged helix-like DNA-binding domain superfamily/Winged helix DNA-binding domain"/>
    <property type="match status" value="1"/>
</dbReference>
<name>A0ABN2U3X4_9MICC</name>
<feature type="domain" description="HTH lysR-type" evidence="5">
    <location>
        <begin position="1"/>
        <end position="58"/>
    </location>
</feature>
<dbReference type="InterPro" id="IPR036390">
    <property type="entry name" value="WH_DNA-bd_sf"/>
</dbReference>
<evidence type="ECO:0000256" key="1">
    <source>
        <dbReference type="ARBA" id="ARBA00009437"/>
    </source>
</evidence>
<reference evidence="6 7" key="1">
    <citation type="journal article" date="2019" name="Int. J. Syst. Evol. Microbiol.">
        <title>The Global Catalogue of Microorganisms (GCM) 10K type strain sequencing project: providing services to taxonomists for standard genome sequencing and annotation.</title>
        <authorList>
            <consortium name="The Broad Institute Genomics Platform"/>
            <consortium name="The Broad Institute Genome Sequencing Center for Infectious Disease"/>
            <person name="Wu L."/>
            <person name="Ma J."/>
        </authorList>
    </citation>
    <scope>NUCLEOTIDE SEQUENCE [LARGE SCALE GENOMIC DNA]</scope>
    <source>
        <strain evidence="6 7">JCM 13595</strain>
    </source>
</reference>
<evidence type="ECO:0000313" key="6">
    <source>
        <dbReference type="EMBL" id="GAA2028843.1"/>
    </source>
</evidence>
<keyword evidence="7" id="KW-1185">Reference proteome</keyword>
<dbReference type="CDD" id="cd08414">
    <property type="entry name" value="PBP2_LTTR_aromatics_like"/>
    <property type="match status" value="1"/>
</dbReference>
<evidence type="ECO:0000256" key="4">
    <source>
        <dbReference type="ARBA" id="ARBA00023163"/>
    </source>
</evidence>
<dbReference type="SUPFAM" id="SSF53850">
    <property type="entry name" value="Periplasmic binding protein-like II"/>
    <property type="match status" value="1"/>
</dbReference>
<keyword evidence="3" id="KW-0238">DNA-binding</keyword>
<dbReference type="PANTHER" id="PTHR30346">
    <property type="entry name" value="TRANSCRIPTIONAL DUAL REGULATOR HCAR-RELATED"/>
    <property type="match status" value="1"/>
</dbReference>
<dbReference type="Pfam" id="PF00126">
    <property type="entry name" value="HTH_1"/>
    <property type="match status" value="1"/>
</dbReference>
<organism evidence="6 7">
    <name type="scientific">Yaniella flava</name>
    <dbReference type="NCBI Taxonomy" id="287930"/>
    <lineage>
        <taxon>Bacteria</taxon>
        <taxon>Bacillati</taxon>
        <taxon>Actinomycetota</taxon>
        <taxon>Actinomycetes</taxon>
        <taxon>Micrococcales</taxon>
        <taxon>Micrococcaceae</taxon>
        <taxon>Yaniella</taxon>
    </lineage>
</organism>
<dbReference type="Pfam" id="PF03466">
    <property type="entry name" value="LysR_substrate"/>
    <property type="match status" value="1"/>
</dbReference>
<keyword evidence="2" id="KW-0805">Transcription regulation</keyword>